<dbReference type="InterPro" id="IPR009543">
    <property type="entry name" value="VPS13_VAB"/>
</dbReference>
<dbReference type="PANTHER" id="PTHR16166:SF143">
    <property type="entry name" value="PROTEIN SORTING-ASSOCIATED PROTEIN, PUTATIVE (DUF1162)-RELATED"/>
    <property type="match status" value="1"/>
</dbReference>
<evidence type="ECO:0000256" key="1">
    <source>
        <dbReference type="SAM" id="SignalP"/>
    </source>
</evidence>
<dbReference type="GO" id="GO:0045053">
    <property type="term" value="P:protein retention in Golgi apparatus"/>
    <property type="evidence" value="ECO:0007669"/>
    <property type="project" value="TreeGrafter"/>
</dbReference>
<evidence type="ECO:0000313" key="3">
    <source>
        <dbReference type="EMBL" id="KAG0501183.1"/>
    </source>
</evidence>
<feature type="signal peptide" evidence="1">
    <location>
        <begin position="1"/>
        <end position="29"/>
    </location>
</feature>
<dbReference type="AlphaFoldDB" id="A0A835SCB6"/>
<dbReference type="InterPro" id="IPR026847">
    <property type="entry name" value="VPS13"/>
</dbReference>
<evidence type="ECO:0000313" key="4">
    <source>
        <dbReference type="Proteomes" id="UP000639772"/>
    </source>
</evidence>
<gene>
    <name evidence="3" type="ORF">HPP92_001255</name>
</gene>
<dbReference type="PANTHER" id="PTHR16166">
    <property type="entry name" value="VACUOLAR PROTEIN SORTING-ASSOCIATED PROTEIN VPS13"/>
    <property type="match status" value="1"/>
</dbReference>
<dbReference type="Proteomes" id="UP000639772">
    <property type="component" value="Chromosome 1"/>
</dbReference>
<name>A0A835SCB6_VANPL</name>
<proteinExistence type="predicted"/>
<organism evidence="3 4">
    <name type="scientific">Vanilla planifolia</name>
    <name type="common">Vanilla</name>
    <dbReference type="NCBI Taxonomy" id="51239"/>
    <lineage>
        <taxon>Eukaryota</taxon>
        <taxon>Viridiplantae</taxon>
        <taxon>Streptophyta</taxon>
        <taxon>Embryophyta</taxon>
        <taxon>Tracheophyta</taxon>
        <taxon>Spermatophyta</taxon>
        <taxon>Magnoliopsida</taxon>
        <taxon>Liliopsida</taxon>
        <taxon>Asparagales</taxon>
        <taxon>Orchidaceae</taxon>
        <taxon>Vanilloideae</taxon>
        <taxon>Vanilleae</taxon>
        <taxon>Vanilla</taxon>
    </lineage>
</organism>
<evidence type="ECO:0000259" key="2">
    <source>
        <dbReference type="Pfam" id="PF25036"/>
    </source>
</evidence>
<comment type="caution">
    <text evidence="3">The sequence shown here is derived from an EMBL/GenBank/DDBJ whole genome shotgun (WGS) entry which is preliminary data.</text>
</comment>
<reference evidence="3 4" key="1">
    <citation type="journal article" date="2020" name="Nat. Food">
        <title>A phased Vanilla planifolia genome enables genetic improvement of flavour and production.</title>
        <authorList>
            <person name="Hasing T."/>
            <person name="Tang H."/>
            <person name="Brym M."/>
            <person name="Khazi F."/>
            <person name="Huang T."/>
            <person name="Chambers A.H."/>
        </authorList>
    </citation>
    <scope>NUCLEOTIDE SEQUENCE [LARGE SCALE GENOMIC DNA]</scope>
    <source>
        <tissue evidence="3">Leaf</tissue>
    </source>
</reference>
<dbReference type="OrthoDB" id="428159at2759"/>
<feature type="chain" id="PRO_5032345174" description="Vacuolar protein sorting-associated protein 13 VPS13 adaptor binding domain-containing protein" evidence="1">
    <location>
        <begin position="30"/>
        <end position="797"/>
    </location>
</feature>
<protein>
    <recommendedName>
        <fullName evidence="2">Vacuolar protein sorting-associated protein 13 VPS13 adaptor binding domain-containing protein</fullName>
    </recommendedName>
</protein>
<dbReference type="GO" id="GO:0006623">
    <property type="term" value="P:protein targeting to vacuole"/>
    <property type="evidence" value="ECO:0007669"/>
    <property type="project" value="TreeGrafter"/>
</dbReference>
<feature type="domain" description="Vacuolar protein sorting-associated protein 13 VPS13 adaptor binding" evidence="2">
    <location>
        <begin position="324"/>
        <end position="522"/>
    </location>
</feature>
<sequence length="797" mass="90290">MSRLQPSINNNSRRLVISVFILLAQITCGVKLSHCQTSFYMKIGQGSYDHFDPFRCCISVEDHSLSSFGAARKCPSLIHNVTENKNSLPISLALVVESCGFSHSIVIAKGNSASCFAVDSTHDLEVTYRIEGYKPVVSKFPRTETFSEIAKFSGSKYFLHERIYFYSCASSGLLCVNLEKVLHQSCSAREIILYTSYLLYNCTGLSLAIVDRNHEHKGIAHIILPSYQILEQEQVEDGKQGLASLTSQFKSFQGFVSMEEKVKQSSYLFLNSSMNGDRDKYPEYPSGKAGNSVESTVHSLSEEAMPYMYDPVDHIPAANFCGSTNVTIPKSNATGAFLISATLITAMGELSGRTKAIAFQPRYIICNACNKDLCFKQKGTNIFNYLPVGKHCHLHLSDFSRELLVSLRFNDRGWQWSGCFLPDCLGDVQLKMRNYISGELIMIRVEVQNADLALRDEKLIPRSDGSYSTQLILLSEDKTGFMPYRIDNFSMERLRIYQHRCESMETIVHPYTSSKYAWDEPYYAHRIIVEVPGEQILGTYNLDNIQEDAPIHLPSTSEKPERKLFISVHADGAMKVLSIIDSSYHIVRDTIGSNFAGLKDKRKSEPEVNFSEVVKFHFPFVGISLMSSNPKELIFICVRGATTVFMQSSEKQKFISQISSLQIDNQQSDTPYPVVVSFDNENKGRSMDSSKYKDNFLQNQHDDMGSSIIGVPVFYLSASKWRRSDVLLISFEYITLRLAPLCLELDEQFILCLLEFSRNVYSRLQRTSVKSFHQGLVYCNEGSYNLTWYKKFFISYT</sequence>
<accession>A0A835SCB6</accession>
<dbReference type="EMBL" id="JADCNM010000001">
    <property type="protein sequence ID" value="KAG0501183.1"/>
    <property type="molecule type" value="Genomic_DNA"/>
</dbReference>
<dbReference type="Pfam" id="PF25036">
    <property type="entry name" value="VPS13_VAB"/>
    <property type="match status" value="1"/>
</dbReference>
<keyword evidence="1" id="KW-0732">Signal</keyword>